<comment type="similarity">
    <text evidence="2">Belongs to the hyi family.</text>
</comment>
<dbReference type="Proteomes" id="UP001501319">
    <property type="component" value="Unassembled WGS sequence"/>
</dbReference>
<protein>
    <submittedName>
        <fullName evidence="4">TIM barrel protein</fullName>
    </submittedName>
</protein>
<dbReference type="SUPFAM" id="SSF51658">
    <property type="entry name" value="Xylose isomerase-like"/>
    <property type="match status" value="1"/>
</dbReference>
<dbReference type="PANTHER" id="PTHR43489">
    <property type="entry name" value="ISOMERASE"/>
    <property type="match status" value="1"/>
</dbReference>
<feature type="domain" description="Xylose isomerase-like TIM barrel" evidence="3">
    <location>
        <begin position="25"/>
        <end position="268"/>
    </location>
</feature>
<keyword evidence="5" id="KW-1185">Reference proteome</keyword>
<dbReference type="RefSeq" id="WP_344112866.1">
    <property type="nucleotide sequence ID" value="NZ_BAAANE010000007.1"/>
</dbReference>
<keyword evidence="1 2" id="KW-0413">Isomerase</keyword>
<reference evidence="5" key="1">
    <citation type="journal article" date="2019" name="Int. J. Syst. Evol. Microbiol.">
        <title>The Global Catalogue of Microorganisms (GCM) 10K type strain sequencing project: providing services to taxonomists for standard genome sequencing and annotation.</title>
        <authorList>
            <consortium name="The Broad Institute Genomics Platform"/>
            <consortium name="The Broad Institute Genome Sequencing Center for Infectious Disease"/>
            <person name="Wu L."/>
            <person name="Ma J."/>
        </authorList>
    </citation>
    <scope>NUCLEOTIDE SEQUENCE [LARGE SCALE GENOMIC DNA]</scope>
    <source>
        <strain evidence="5">JCM 14306</strain>
    </source>
</reference>
<dbReference type="EMBL" id="BAAANE010000007">
    <property type="protein sequence ID" value="GAA1643415.1"/>
    <property type="molecule type" value="Genomic_DNA"/>
</dbReference>
<dbReference type="PANTHER" id="PTHR43489:SF6">
    <property type="entry name" value="HYDROXYPYRUVATE ISOMERASE-RELATED"/>
    <property type="match status" value="1"/>
</dbReference>
<dbReference type="Pfam" id="PF01261">
    <property type="entry name" value="AP_endonuc_2"/>
    <property type="match status" value="1"/>
</dbReference>
<sequence length="273" mass="29103">MEYRGFELSANVSMLFTEVPYLERFAAAARAGFTMVESRWPFDSPAPSTAELDGFSSTVLRSGVSLNALNFYLGDLAAGDRGVASHPDRADDLAANIDAMVRVAERTGTRQFNLLYGQLDDRWTPVEQATAALTSIRRAAAGVGAIGGRVLLEPLTEGQNGRYPLLTADDVMDLIDGPLDDLDNVSLLFDVFHLGNNGVDLITTASSLVSRIAHVQLADSPGRGEPGSGTLPIDATLDALRAAGYPGVVACEYHPATETTAGLSWIKDQQRST</sequence>
<evidence type="ECO:0000259" key="3">
    <source>
        <dbReference type="Pfam" id="PF01261"/>
    </source>
</evidence>
<dbReference type="InterPro" id="IPR036237">
    <property type="entry name" value="Xyl_isomerase-like_sf"/>
</dbReference>
<evidence type="ECO:0000313" key="5">
    <source>
        <dbReference type="Proteomes" id="UP001501319"/>
    </source>
</evidence>
<evidence type="ECO:0000256" key="1">
    <source>
        <dbReference type="ARBA" id="ARBA00023235"/>
    </source>
</evidence>
<comment type="caution">
    <text evidence="4">The sequence shown here is derived from an EMBL/GenBank/DDBJ whole genome shotgun (WGS) entry which is preliminary data.</text>
</comment>
<dbReference type="Gene3D" id="3.20.20.150">
    <property type="entry name" value="Divalent-metal-dependent TIM barrel enzymes"/>
    <property type="match status" value="1"/>
</dbReference>
<gene>
    <name evidence="4" type="ORF">GCM10009744_37090</name>
</gene>
<evidence type="ECO:0000313" key="4">
    <source>
        <dbReference type="EMBL" id="GAA1643415.1"/>
    </source>
</evidence>
<dbReference type="InterPro" id="IPR013022">
    <property type="entry name" value="Xyl_isomerase-like_TIM-brl"/>
</dbReference>
<dbReference type="InterPro" id="IPR026040">
    <property type="entry name" value="HyI-like"/>
</dbReference>
<proteinExistence type="inferred from homology"/>
<organism evidence="4 5">
    <name type="scientific">Kribbella alba</name>
    <dbReference type="NCBI Taxonomy" id="190197"/>
    <lineage>
        <taxon>Bacteria</taxon>
        <taxon>Bacillati</taxon>
        <taxon>Actinomycetota</taxon>
        <taxon>Actinomycetes</taxon>
        <taxon>Propionibacteriales</taxon>
        <taxon>Kribbellaceae</taxon>
        <taxon>Kribbella</taxon>
    </lineage>
</organism>
<dbReference type="PIRSF" id="PIRSF006241">
    <property type="entry name" value="HyI"/>
    <property type="match status" value="1"/>
</dbReference>
<evidence type="ECO:0000256" key="2">
    <source>
        <dbReference type="PIRNR" id="PIRNR006241"/>
    </source>
</evidence>
<dbReference type="InterPro" id="IPR050417">
    <property type="entry name" value="Sugar_Epim/Isomerase"/>
</dbReference>
<name>A0ABP4RAJ3_9ACTN</name>
<accession>A0ABP4RAJ3</accession>